<name>A0A0J6WTJ7_9FIRM</name>
<accession>A0A0J6WTJ7</accession>
<organism evidence="1 2">
    <name type="scientific">Megasphaera cerevisiae DSM 20462</name>
    <dbReference type="NCBI Taxonomy" id="1122219"/>
    <lineage>
        <taxon>Bacteria</taxon>
        <taxon>Bacillati</taxon>
        <taxon>Bacillota</taxon>
        <taxon>Negativicutes</taxon>
        <taxon>Veillonellales</taxon>
        <taxon>Veillonellaceae</taxon>
        <taxon>Megasphaera</taxon>
    </lineage>
</organism>
<dbReference type="InterPro" id="IPR045722">
    <property type="entry name" value="DUF6076"/>
</dbReference>
<dbReference type="EMBL" id="LEKT01000014">
    <property type="protein sequence ID" value="KMO86865.1"/>
    <property type="molecule type" value="Genomic_DNA"/>
</dbReference>
<keyword evidence="2" id="KW-1185">Reference proteome</keyword>
<comment type="caution">
    <text evidence="1">The sequence shown here is derived from an EMBL/GenBank/DDBJ whole genome shotgun (WGS) entry which is preliminary data.</text>
</comment>
<evidence type="ECO:0000313" key="1">
    <source>
        <dbReference type="EMBL" id="KMO86865.1"/>
    </source>
</evidence>
<dbReference type="PATRIC" id="fig|1122219.3.peg.633"/>
<dbReference type="AlphaFoldDB" id="A0A0J6WTJ7"/>
<dbReference type="RefSeq" id="WP_407657340.1">
    <property type="nucleotide sequence ID" value="NZ_FUXD01000017.1"/>
</dbReference>
<reference evidence="1 2" key="1">
    <citation type="submission" date="2015-06" db="EMBL/GenBank/DDBJ databases">
        <title>Draft genome sequence of beer spoilage bacterium Megasphaera cerevisiae type strain 20462.</title>
        <authorList>
            <person name="Kutumbaka K."/>
            <person name="Pasmowitz J."/>
            <person name="Mategko J."/>
            <person name="Reyes D."/>
            <person name="Friedrich A."/>
            <person name="Han S."/>
            <person name="Martens-Habbena W."/>
            <person name="Neal-McKinney J."/>
            <person name="Janagama H.K."/>
            <person name="Nadala C."/>
            <person name="Samadpour M."/>
        </authorList>
    </citation>
    <scope>NUCLEOTIDE SEQUENCE [LARGE SCALE GENOMIC DNA]</scope>
    <source>
        <strain evidence="1 2">DSM 20462</strain>
    </source>
</reference>
<dbReference type="InParanoid" id="A0A0J6WTJ7"/>
<gene>
    <name evidence="1" type="ORF">AB840_05980</name>
</gene>
<dbReference type="Proteomes" id="UP000036503">
    <property type="component" value="Unassembled WGS sequence"/>
</dbReference>
<dbReference type="Pfam" id="PF19553">
    <property type="entry name" value="DUF6076"/>
    <property type="match status" value="1"/>
</dbReference>
<sequence>MRPGQTSLHTRTCKRCGIEFQGGPRVLHCPQCRHDNKKIYDKRAKLNRKLGKNIIVGVTIRKCDVCGKPFVMMSHRQRYCPECAPEEYKKVDREQSRGWLTRGAEKYGPSYIEQRNAQRRINRQEKNCIICGKLFVPAMRKSSTCSPVCRRVYRSYCALVRNYKIKDKEIPGIAKYLLSIRRQKSNTITQSPP</sequence>
<protein>
    <submittedName>
        <fullName evidence="1">Uncharacterized protein</fullName>
    </submittedName>
</protein>
<proteinExistence type="predicted"/>
<evidence type="ECO:0000313" key="2">
    <source>
        <dbReference type="Proteomes" id="UP000036503"/>
    </source>
</evidence>